<organism evidence="2">
    <name type="scientific">uncultured Caudovirales phage</name>
    <dbReference type="NCBI Taxonomy" id="2100421"/>
    <lineage>
        <taxon>Viruses</taxon>
        <taxon>Duplodnaviria</taxon>
        <taxon>Heunggongvirae</taxon>
        <taxon>Uroviricota</taxon>
        <taxon>Caudoviricetes</taxon>
        <taxon>Peduoviridae</taxon>
        <taxon>Maltschvirus</taxon>
        <taxon>Maltschvirus maltsch</taxon>
    </lineage>
</organism>
<proteinExistence type="predicted"/>
<sequence length="465" mass="48248">MKGTNKDTKASLAIARKINLLEGKVKDIEDALVETIVDTINAVKPKDGESIKGDKGDKGDKGAKGDKGEDGKSVKGKDGIDGRDGINGISIKGDKGSDGVGFEEAKINESGELIITRSDKKEINVGVVKGKDGETSIRTVYTTGGGGSDRPYIQQQIAIVQAQIAASAVTLSGENYLSLTGQTLTANAVTLSGTNVTGTLPESKGGTNQSTYTLGDTLYSSATNTLAKLNGNITTTKKFYTQTGTGTISDTPAWSTVSDTDVNFTNNSTGNASTAAHGYLPILPGNTTTFLRADGAFVAPSTSAIPSGTFQQGFAAVTSVVVTHNLGSYPHVQLIDNSLAVFIPLTITNNSVNQLTITFSASTTGTVLLTSGSPPLQAYSIVSADYSVVSTDVYIECDASGKTITMPSATVAANQNKFFNIDNSSAGNITIATTSSQTIQGSLTQTLPTQSNYTLVSNGTNWRIK</sequence>
<gene>
    <name evidence="2" type="ORF">UFOVP1454_5</name>
</gene>
<name>A0A6J5SHM4_9CAUD</name>
<reference evidence="2" key="1">
    <citation type="submission" date="2020-05" db="EMBL/GenBank/DDBJ databases">
        <authorList>
            <person name="Chiriac C."/>
            <person name="Salcher M."/>
            <person name="Ghai R."/>
            <person name="Kavagutti S V."/>
        </authorList>
    </citation>
    <scope>NUCLEOTIDE SEQUENCE</scope>
</reference>
<evidence type="ECO:0000313" key="2">
    <source>
        <dbReference type="EMBL" id="CAB4213877.1"/>
    </source>
</evidence>
<feature type="compositionally biased region" description="Basic and acidic residues" evidence="1">
    <location>
        <begin position="44"/>
        <end position="84"/>
    </location>
</feature>
<accession>A0A6J5SHM4</accession>
<feature type="region of interest" description="Disordered" evidence="1">
    <location>
        <begin position="44"/>
        <end position="92"/>
    </location>
</feature>
<evidence type="ECO:0008006" key="3">
    <source>
        <dbReference type="Google" id="ProtNLM"/>
    </source>
</evidence>
<evidence type="ECO:0000256" key="1">
    <source>
        <dbReference type="SAM" id="MobiDB-lite"/>
    </source>
</evidence>
<protein>
    <recommendedName>
        <fullName evidence="3">Collagen triple helix repeat</fullName>
    </recommendedName>
</protein>
<dbReference type="EMBL" id="LR797414">
    <property type="protein sequence ID" value="CAB4213877.1"/>
    <property type="molecule type" value="Genomic_DNA"/>
</dbReference>